<evidence type="ECO:0000313" key="2">
    <source>
        <dbReference type="EMBL" id="KAJ7376939.1"/>
    </source>
</evidence>
<keyword evidence="3" id="KW-1185">Reference proteome</keyword>
<protein>
    <submittedName>
        <fullName evidence="2">Uncharacterized protein</fullName>
    </submittedName>
</protein>
<evidence type="ECO:0000313" key="3">
    <source>
        <dbReference type="Proteomes" id="UP001163046"/>
    </source>
</evidence>
<comment type="caution">
    <text evidence="2">The sequence shown here is derived from an EMBL/GenBank/DDBJ whole genome shotgun (WGS) entry which is preliminary data.</text>
</comment>
<organism evidence="2 3">
    <name type="scientific">Desmophyllum pertusum</name>
    <dbReference type="NCBI Taxonomy" id="174260"/>
    <lineage>
        <taxon>Eukaryota</taxon>
        <taxon>Metazoa</taxon>
        <taxon>Cnidaria</taxon>
        <taxon>Anthozoa</taxon>
        <taxon>Hexacorallia</taxon>
        <taxon>Scleractinia</taxon>
        <taxon>Caryophylliina</taxon>
        <taxon>Caryophylliidae</taxon>
        <taxon>Desmophyllum</taxon>
    </lineage>
</organism>
<accession>A0A9W9Z9J7</accession>
<proteinExistence type="predicted"/>
<dbReference type="AlphaFoldDB" id="A0A9W9Z9J7"/>
<sequence>MLVNGDHKPNFFLSCVEVIVNKAKKMGDYSDAILNAVNDAGETVLHILARGEKHKVEYCTQAIRSLIVPGADRSIRNNEGQTALDIALASGTESIVEELIKVVETDESVLDNLSVAESTGELGYSGLVTPSPPLSIDGHSPASMMDNEDDDSLGYPRIAHVQSVNIKVEPLDDNEDADQLTGVSSFLQQIQQLQEEQASSSASCSEFLGNSPLLKHLGEAGLLHDVSALLARARSRDEGNLRKIQTQAKEVEAQISTKLKEIDRMKLEVSSLKLKRKRCDIEVDKLHKRLTSCDSALKEIPGSHTPTSM</sequence>
<dbReference type="Proteomes" id="UP001163046">
    <property type="component" value="Unassembled WGS sequence"/>
</dbReference>
<reference evidence="2" key="1">
    <citation type="submission" date="2023-01" db="EMBL/GenBank/DDBJ databases">
        <title>Genome assembly of the deep-sea coral Lophelia pertusa.</title>
        <authorList>
            <person name="Herrera S."/>
            <person name="Cordes E."/>
        </authorList>
    </citation>
    <scope>NUCLEOTIDE SEQUENCE</scope>
    <source>
        <strain evidence="2">USNM1676648</strain>
        <tissue evidence="2">Polyp</tissue>
    </source>
</reference>
<keyword evidence="1" id="KW-0175">Coiled coil</keyword>
<gene>
    <name evidence="2" type="ORF">OS493_031535</name>
</gene>
<dbReference type="Gene3D" id="1.25.40.20">
    <property type="entry name" value="Ankyrin repeat-containing domain"/>
    <property type="match status" value="1"/>
</dbReference>
<dbReference type="OrthoDB" id="2157354at2759"/>
<dbReference type="SUPFAM" id="SSF48403">
    <property type="entry name" value="Ankyrin repeat"/>
    <property type="match status" value="1"/>
</dbReference>
<evidence type="ECO:0000256" key="1">
    <source>
        <dbReference type="SAM" id="Coils"/>
    </source>
</evidence>
<feature type="coiled-coil region" evidence="1">
    <location>
        <begin position="234"/>
        <end position="268"/>
    </location>
</feature>
<dbReference type="EMBL" id="MU826386">
    <property type="protein sequence ID" value="KAJ7376939.1"/>
    <property type="molecule type" value="Genomic_DNA"/>
</dbReference>
<name>A0A9W9Z9J7_9CNID</name>
<dbReference type="InterPro" id="IPR036770">
    <property type="entry name" value="Ankyrin_rpt-contain_sf"/>
</dbReference>